<evidence type="ECO:0000313" key="5">
    <source>
        <dbReference type="EMBL" id="CAH0373657.1"/>
    </source>
</evidence>
<evidence type="ECO:0000256" key="2">
    <source>
        <dbReference type="SAM" id="Phobius"/>
    </source>
</evidence>
<feature type="transmembrane region" description="Helical" evidence="2">
    <location>
        <begin position="1436"/>
        <end position="1456"/>
    </location>
</feature>
<feature type="transmembrane region" description="Helical" evidence="2">
    <location>
        <begin position="1238"/>
        <end position="1257"/>
    </location>
</feature>
<dbReference type="Pfam" id="PF07779">
    <property type="entry name" value="Cas1_AcylT"/>
    <property type="match status" value="1"/>
</dbReference>
<feature type="region of interest" description="Disordered" evidence="1">
    <location>
        <begin position="971"/>
        <end position="1010"/>
    </location>
</feature>
<name>A0A8J2WYL0_9STRA</name>
<dbReference type="OrthoDB" id="204144at2759"/>
<reference evidence="5" key="1">
    <citation type="submission" date="2021-11" db="EMBL/GenBank/DDBJ databases">
        <authorList>
            <consortium name="Genoscope - CEA"/>
            <person name="William W."/>
        </authorList>
    </citation>
    <scope>NUCLEOTIDE SEQUENCE</scope>
</reference>
<dbReference type="PANTHER" id="PTHR33604:SF3">
    <property type="entry name" value="OSJNBA0004B13.7 PROTEIN"/>
    <property type="match status" value="1"/>
</dbReference>
<dbReference type="PANTHER" id="PTHR33604">
    <property type="entry name" value="OSJNBA0004B13.7 PROTEIN"/>
    <property type="match status" value="1"/>
</dbReference>
<evidence type="ECO:0000259" key="4">
    <source>
        <dbReference type="Pfam" id="PF07779"/>
    </source>
</evidence>
<feature type="transmembrane region" description="Helical" evidence="2">
    <location>
        <begin position="1528"/>
        <end position="1547"/>
    </location>
</feature>
<keyword evidence="2" id="KW-0472">Membrane</keyword>
<dbReference type="EMBL" id="CAKKNE010000004">
    <property type="protein sequence ID" value="CAH0373657.1"/>
    <property type="molecule type" value="Genomic_DNA"/>
</dbReference>
<feature type="transmembrane region" description="Helical" evidence="2">
    <location>
        <begin position="1333"/>
        <end position="1349"/>
    </location>
</feature>
<gene>
    <name evidence="5" type="ORF">PECAL_4P08760</name>
</gene>
<feature type="region of interest" description="Disordered" evidence="1">
    <location>
        <begin position="743"/>
        <end position="813"/>
    </location>
</feature>
<feature type="transmembrane region" description="Helical" evidence="2">
    <location>
        <begin position="1399"/>
        <end position="1415"/>
    </location>
</feature>
<accession>A0A8J2WYL0</accession>
<feature type="compositionally biased region" description="Low complexity" evidence="1">
    <location>
        <begin position="744"/>
        <end position="756"/>
    </location>
</feature>
<keyword evidence="2" id="KW-1133">Transmembrane helix</keyword>
<dbReference type="Proteomes" id="UP000789595">
    <property type="component" value="Unassembled WGS sequence"/>
</dbReference>
<organism evidence="5 6">
    <name type="scientific">Pelagomonas calceolata</name>
    <dbReference type="NCBI Taxonomy" id="35677"/>
    <lineage>
        <taxon>Eukaryota</taxon>
        <taxon>Sar</taxon>
        <taxon>Stramenopiles</taxon>
        <taxon>Ochrophyta</taxon>
        <taxon>Pelagophyceae</taxon>
        <taxon>Pelagomonadales</taxon>
        <taxon>Pelagomonadaceae</taxon>
        <taxon>Pelagomonas</taxon>
    </lineage>
</organism>
<feature type="compositionally biased region" description="Low complexity" evidence="1">
    <location>
        <begin position="772"/>
        <end position="796"/>
    </location>
</feature>
<keyword evidence="6" id="KW-1185">Reference proteome</keyword>
<sequence length="1549" mass="172948">MYQGYMAAGKMISNFATCCIVLLRGTCALSELSVKILAQKRVEPLHRLLSSLQTTLYPPTANVDVEIHVDQLPSEGFHLWSRRSARDIEQREKVLELSDNFVRNWSHGNARVVKLEKWHGVRGMWLACADPGLYGEEFSRFVIFEDDVELSTAWFEYLAAAHRAYSMSTGIAGISLQRQAGRMDAYPEELEGKRVRPGKNQPLAALKPTTYRDTLYLFPHVGSWGFSPEPKVWHDFLDWFKNLEDVDAPENWVTLVDTGKQVNPKRESLPSRWYRHALSSQRGELGISQGGVAETTSSMWTAHFDTFCMQRGLFTLHPHLFVSQDDGGDSLEVGLARSWREDGAHYRGFNTPDSSLLSLKAWRTKYLSGSLTGLFLPDDEVARLTHGGERLSSSDVAYLKRQYAANNLQLSVNAEGRRLFDLDVYWNLESSIALDDLTHAVNGNTFGYYNPLSTITQTQAHCILGGKSVAILGDSISRYFTYTFNHFLEHGVIAAEWGEQNGGCGKWGCGNRADGEACYVGPYFDCGTTWTDGTDRSGKADHRQHITATIEGGYGEIKTTFYFIQDTWYDALQTEAAAIKDHDVVIVNSGWWELKEDDDDDHRSDSCSFDDDDDVSDFYTDSDCLESYEDDLNDLVESILKFFVVDAEKAVIWRQVTCCGVNYIDSRQRIGAIAVGAMNAIADKVMADNSIDTVAVYQMSNVVNLISRTFDNFHPRSNQLHVWTQLCLNKIAKQLNKVDECLVSPSSTPSAKPAPTLGSNPTTPSPSHGQLPSASGTPSPTAHPATAAPMVVTPRPTKAPYPWPTKHPTEDPNLNMDSSGYDMGEDVREASRSQTLMVGNQTFEFTCFSSNDGITYKNKPALDLGECPTAGQKVLLAIFIASLASYVIALMLKPPGTKGSSLRAFQASASNSTGPSTASKTEISTLEDELSNSALQVLRQMEDIEVRSGPSQLASVAECKNESCDFSGKGSESCNTKVTASRAVARQRSSAQRSGLRVSSIRDGSHHAPRTSVSLVNKTLSVAGASVRTSSYAEPHLDPKVSSVAFSFYDGGDSDDEEVAPINAAVLDISTGSKHGQQARETARTALEFAFLLMVCVVGEHRMPSGFLPAGTTIAPENPDLWSFIMVLVFLVSLLNVEVLEEGTEVFLSRAQANEWKGWMQVAFVAYHYTNNNDVYVPIRWCVSAYVWLTGFGNGVYFWSSGDFSFKRFAQQLWRMNFLCLFLSLSTGTPWIEYYFVALATVHFTLIWVSLGLARAFGHFVAEWEKPDKKESREACYVEKALGCGIMIGLCCLIWLDPHNDGEGVYDVVFRPSLLTISEHTEWYFWMRTKMDFLSSLPGLCFAVVYTPFRDSWPYGISRTARWCIGLFSSLLFAAAIWISQLKQYCCNGGADYRTVNPYIGTLWIPVYLLLRNCMPWLSRRIMKPIEWIGMHSLEFYLLQFHIFLTSASHRILYIIPKESWGYTNMCIVGCIYFVVVIKALEVTNVLRNIAWRASRRKVILSTLWTIGAYTTLADANWDDGTCSRLSWVLWLIWCAIVTGLFAYWTIAV</sequence>
<proteinExistence type="predicted"/>
<protein>
    <recommendedName>
        <fullName evidence="4">Cas1p 10 TM acyl transferase domain-containing protein</fullName>
    </recommendedName>
</protein>
<feature type="transmembrane region" description="Helical" evidence="2">
    <location>
        <begin position="1499"/>
        <end position="1516"/>
    </location>
</feature>
<feature type="compositionally biased region" description="Polar residues" evidence="1">
    <location>
        <begin position="757"/>
        <end position="770"/>
    </location>
</feature>
<comment type="caution">
    <text evidence="5">The sequence shown here is derived from an EMBL/GenBank/DDBJ whole genome shotgun (WGS) entry which is preliminary data.</text>
</comment>
<feature type="transmembrane region" description="Helical" evidence="2">
    <location>
        <begin position="1121"/>
        <end position="1140"/>
    </location>
</feature>
<feature type="chain" id="PRO_5035327478" description="Cas1p 10 TM acyl transferase domain-containing protein" evidence="3">
    <location>
        <begin position="29"/>
        <end position="1549"/>
    </location>
</feature>
<feature type="transmembrane region" description="Helical" evidence="2">
    <location>
        <begin position="1462"/>
        <end position="1487"/>
    </location>
</feature>
<evidence type="ECO:0000256" key="1">
    <source>
        <dbReference type="SAM" id="MobiDB-lite"/>
    </source>
</evidence>
<feature type="signal peptide" evidence="3">
    <location>
        <begin position="1"/>
        <end position="28"/>
    </location>
</feature>
<feature type="transmembrane region" description="Helical" evidence="2">
    <location>
        <begin position="1277"/>
        <end position="1296"/>
    </location>
</feature>
<keyword evidence="3" id="KW-0732">Signal</keyword>
<feature type="domain" description="Cas1p 10 TM acyl transferase" evidence="4">
    <location>
        <begin position="1123"/>
        <end position="1498"/>
    </location>
</feature>
<dbReference type="Gene3D" id="3.90.550.10">
    <property type="entry name" value="Spore Coat Polysaccharide Biosynthesis Protein SpsA, Chain A"/>
    <property type="match status" value="1"/>
</dbReference>
<feature type="compositionally biased region" description="Low complexity" evidence="1">
    <location>
        <begin position="980"/>
        <end position="994"/>
    </location>
</feature>
<keyword evidence="2" id="KW-0812">Transmembrane</keyword>
<feature type="transmembrane region" description="Helical" evidence="2">
    <location>
        <begin position="1361"/>
        <end position="1379"/>
    </location>
</feature>
<dbReference type="InterPro" id="IPR012419">
    <property type="entry name" value="Cas1_AcylTrans_dom"/>
</dbReference>
<evidence type="ECO:0000256" key="3">
    <source>
        <dbReference type="SAM" id="SignalP"/>
    </source>
</evidence>
<dbReference type="InterPro" id="IPR029044">
    <property type="entry name" value="Nucleotide-diphossugar_trans"/>
</dbReference>
<evidence type="ECO:0000313" key="6">
    <source>
        <dbReference type="Proteomes" id="UP000789595"/>
    </source>
</evidence>